<feature type="domain" description="Prolyl 4-hydroxylase alpha subunit" evidence="5">
    <location>
        <begin position="180"/>
        <end position="349"/>
    </location>
</feature>
<dbReference type="AlphaFoldDB" id="A0A7S2A6C9"/>
<name>A0A7S2A6C9_9STRA</name>
<sequence>MKMYCMALVAAATVWSVCGLLPTALHTTNTRISASRHRLLGYDQSLLYSSVGTAATATGSSPIPIINDLQSELNAEGLGLCHGILHASGVRRLSDLKALTPDQITRMGVDNFDSRELVRVMNKLTFRNDGEQQQQQRKLSALVDGAFDRPSLGRFDVIPRQDFEMQVICAKNDIFKGRLFTVEQCEQLNRMAEYHAYKSIATNSIGAGWTNEIYTLTAQHMQCKNVPGMLSTTRHIFDQLKRELYPLFNGRIVPSSIEFESDSEPHLVKYDGKAKGTEMHTDNSEYIYITLNVVLSDDTDFSGGGTYIEAIDETIHLKQGEMLIHLGDLEHAGRDIHSGVRRLLISFFACQWEDAKLNIPNSEMSREALAANHALRE</sequence>
<dbReference type="Gene3D" id="2.60.120.620">
    <property type="entry name" value="q2cbj1_9rhob like domain"/>
    <property type="match status" value="1"/>
</dbReference>
<evidence type="ECO:0000256" key="3">
    <source>
        <dbReference type="ARBA" id="ARBA00023002"/>
    </source>
</evidence>
<keyword evidence="3" id="KW-0560">Oxidoreductase</keyword>
<proteinExistence type="predicted"/>
<dbReference type="SMART" id="SM00702">
    <property type="entry name" value="P4Hc"/>
    <property type="match status" value="1"/>
</dbReference>
<dbReference type="GO" id="GO:0005506">
    <property type="term" value="F:iron ion binding"/>
    <property type="evidence" value="ECO:0007669"/>
    <property type="project" value="InterPro"/>
</dbReference>
<feature type="chain" id="PRO_5031125178" description="Prolyl 4-hydroxylase alpha subunit domain-containing protein" evidence="4">
    <location>
        <begin position="20"/>
        <end position="377"/>
    </location>
</feature>
<keyword evidence="4" id="KW-0732">Signal</keyword>
<dbReference type="GO" id="GO:0031418">
    <property type="term" value="F:L-ascorbic acid binding"/>
    <property type="evidence" value="ECO:0007669"/>
    <property type="project" value="InterPro"/>
</dbReference>
<evidence type="ECO:0000313" key="6">
    <source>
        <dbReference type="EMBL" id="CAD9359258.1"/>
    </source>
</evidence>
<feature type="signal peptide" evidence="4">
    <location>
        <begin position="1"/>
        <end position="19"/>
    </location>
</feature>
<gene>
    <name evidence="6" type="ORF">DBRI1063_LOCUS25942</name>
</gene>
<evidence type="ECO:0000256" key="4">
    <source>
        <dbReference type="SAM" id="SignalP"/>
    </source>
</evidence>
<organism evidence="6">
    <name type="scientific">Ditylum brightwellii</name>
    <dbReference type="NCBI Taxonomy" id="49249"/>
    <lineage>
        <taxon>Eukaryota</taxon>
        <taxon>Sar</taxon>
        <taxon>Stramenopiles</taxon>
        <taxon>Ochrophyta</taxon>
        <taxon>Bacillariophyta</taxon>
        <taxon>Mediophyceae</taxon>
        <taxon>Lithodesmiophycidae</taxon>
        <taxon>Lithodesmiales</taxon>
        <taxon>Lithodesmiaceae</taxon>
        <taxon>Ditylum</taxon>
    </lineage>
</organism>
<dbReference type="GO" id="GO:0051213">
    <property type="term" value="F:dioxygenase activity"/>
    <property type="evidence" value="ECO:0007669"/>
    <property type="project" value="UniProtKB-KW"/>
</dbReference>
<evidence type="ECO:0000256" key="1">
    <source>
        <dbReference type="ARBA" id="ARBA00001961"/>
    </source>
</evidence>
<keyword evidence="2" id="KW-0223">Dioxygenase</keyword>
<evidence type="ECO:0000256" key="2">
    <source>
        <dbReference type="ARBA" id="ARBA00022964"/>
    </source>
</evidence>
<comment type="cofactor">
    <cofactor evidence="1">
        <name>L-ascorbate</name>
        <dbReference type="ChEBI" id="CHEBI:38290"/>
    </cofactor>
</comment>
<dbReference type="InterPro" id="IPR006620">
    <property type="entry name" value="Pro_4_hyd_alph"/>
</dbReference>
<reference evidence="6" key="1">
    <citation type="submission" date="2021-01" db="EMBL/GenBank/DDBJ databases">
        <authorList>
            <person name="Corre E."/>
            <person name="Pelletier E."/>
            <person name="Niang G."/>
            <person name="Scheremetjew M."/>
            <person name="Finn R."/>
            <person name="Kale V."/>
            <person name="Holt S."/>
            <person name="Cochrane G."/>
            <person name="Meng A."/>
            <person name="Brown T."/>
            <person name="Cohen L."/>
        </authorList>
    </citation>
    <scope>NUCLEOTIDE SEQUENCE</scope>
    <source>
        <strain evidence="6">Pop2</strain>
    </source>
</reference>
<dbReference type="GO" id="GO:0016705">
    <property type="term" value="F:oxidoreductase activity, acting on paired donors, with incorporation or reduction of molecular oxygen"/>
    <property type="evidence" value="ECO:0007669"/>
    <property type="project" value="InterPro"/>
</dbReference>
<evidence type="ECO:0000259" key="5">
    <source>
        <dbReference type="SMART" id="SM00702"/>
    </source>
</evidence>
<protein>
    <recommendedName>
        <fullName evidence="5">Prolyl 4-hydroxylase alpha subunit domain-containing protein</fullName>
    </recommendedName>
</protein>
<accession>A0A7S2A6C9</accession>
<dbReference type="EMBL" id="HBGN01040517">
    <property type="protein sequence ID" value="CAD9359258.1"/>
    <property type="molecule type" value="Transcribed_RNA"/>
</dbReference>